<evidence type="ECO:0000313" key="4">
    <source>
        <dbReference type="EMBL" id="OLF47481.1"/>
    </source>
</evidence>
<dbReference type="PANTHER" id="PTHR46558:SF13">
    <property type="entry name" value="HTH-TYPE TRANSCRIPTIONAL REGULATOR IMMR"/>
    <property type="match status" value="1"/>
</dbReference>
<dbReference type="EMBL" id="MSJM01000006">
    <property type="protein sequence ID" value="OLF47481.1"/>
    <property type="molecule type" value="Genomic_DNA"/>
</dbReference>
<dbReference type="PANTHER" id="PTHR46558">
    <property type="entry name" value="TRACRIPTIONAL REGULATORY PROTEIN-RELATED-RELATED"/>
    <property type="match status" value="1"/>
</dbReference>
<evidence type="ECO:0000313" key="5">
    <source>
        <dbReference type="Proteomes" id="UP000186890"/>
    </source>
</evidence>
<evidence type="ECO:0000259" key="3">
    <source>
        <dbReference type="PROSITE" id="PS50943"/>
    </source>
</evidence>
<dbReference type="CDD" id="cd00093">
    <property type="entry name" value="HTH_XRE"/>
    <property type="match status" value="1"/>
</dbReference>
<feature type="transmembrane region" description="Helical" evidence="2">
    <location>
        <begin position="74"/>
        <end position="91"/>
    </location>
</feature>
<sequence>MTIGQVIKNKRLEAGHSQEYLAEQLGVSRQTISNWENARTLPAADYLKELSQLYGMSFDALIGLEAPSHSKKTLLLKYALLSLILVLLLLFSHDSNFYAYVIAGAIFILFLLDISRFIKKKVSLWKNRESRL</sequence>
<evidence type="ECO:0000256" key="2">
    <source>
        <dbReference type="SAM" id="Phobius"/>
    </source>
</evidence>
<feature type="transmembrane region" description="Helical" evidence="2">
    <location>
        <begin position="97"/>
        <end position="118"/>
    </location>
</feature>
<keyword evidence="2" id="KW-0472">Membrane</keyword>
<keyword evidence="2" id="KW-0812">Transmembrane</keyword>
<comment type="caution">
    <text evidence="4">The sequence shown here is derived from an EMBL/GenBank/DDBJ whole genome shotgun (WGS) entry which is preliminary data.</text>
</comment>
<feature type="domain" description="HTH cro/C1-type" evidence="3">
    <location>
        <begin position="7"/>
        <end position="61"/>
    </location>
</feature>
<evidence type="ECO:0000256" key="1">
    <source>
        <dbReference type="ARBA" id="ARBA00023125"/>
    </source>
</evidence>
<dbReference type="RefSeq" id="WP_075105158.1">
    <property type="nucleotide sequence ID" value="NZ_MSJM01000006.1"/>
</dbReference>
<dbReference type="AlphaFoldDB" id="A0A1Q8E6R4"/>
<keyword evidence="2" id="KW-1133">Transmembrane helix</keyword>
<dbReference type="InterPro" id="IPR001387">
    <property type="entry name" value="Cro/C1-type_HTH"/>
</dbReference>
<reference evidence="5" key="1">
    <citation type="submission" date="2016-12" db="EMBL/GenBank/DDBJ databases">
        <authorList>
            <person name="Gulvik C.A."/>
        </authorList>
    </citation>
    <scope>NUCLEOTIDE SEQUENCE [LARGE SCALE GENOMIC DNA]</scope>
    <source>
        <strain evidence="5">NED12-00049-6B</strain>
    </source>
</reference>
<keyword evidence="5" id="KW-1185">Reference proteome</keyword>
<dbReference type="SUPFAM" id="SSF47413">
    <property type="entry name" value="lambda repressor-like DNA-binding domains"/>
    <property type="match status" value="1"/>
</dbReference>
<dbReference type="OrthoDB" id="9805856at2"/>
<dbReference type="GO" id="GO:0003677">
    <property type="term" value="F:DNA binding"/>
    <property type="evidence" value="ECO:0007669"/>
    <property type="project" value="UniProtKB-KW"/>
</dbReference>
<organism evidence="4 5">
    <name type="scientific">Streptococcus cuniculi</name>
    <dbReference type="NCBI Taxonomy" id="1432788"/>
    <lineage>
        <taxon>Bacteria</taxon>
        <taxon>Bacillati</taxon>
        <taxon>Bacillota</taxon>
        <taxon>Bacilli</taxon>
        <taxon>Lactobacillales</taxon>
        <taxon>Streptococcaceae</taxon>
        <taxon>Streptococcus</taxon>
    </lineage>
</organism>
<dbReference type="InterPro" id="IPR010982">
    <property type="entry name" value="Lambda_DNA-bd_dom_sf"/>
</dbReference>
<accession>A0A1Q8E6R4</accession>
<dbReference type="SMART" id="SM00530">
    <property type="entry name" value="HTH_XRE"/>
    <property type="match status" value="1"/>
</dbReference>
<dbReference type="Pfam" id="PF01381">
    <property type="entry name" value="HTH_3"/>
    <property type="match status" value="1"/>
</dbReference>
<dbReference type="Gene3D" id="1.10.260.40">
    <property type="entry name" value="lambda repressor-like DNA-binding domains"/>
    <property type="match status" value="1"/>
</dbReference>
<dbReference type="Proteomes" id="UP000186890">
    <property type="component" value="Unassembled WGS sequence"/>
</dbReference>
<name>A0A1Q8E6R4_9STRE</name>
<dbReference type="PROSITE" id="PS50943">
    <property type="entry name" value="HTH_CROC1"/>
    <property type="match status" value="1"/>
</dbReference>
<proteinExistence type="predicted"/>
<keyword evidence="1" id="KW-0238">DNA-binding</keyword>
<gene>
    <name evidence="4" type="ORF">BU202_07420</name>
</gene>
<protein>
    <recommendedName>
        <fullName evidence="3">HTH cro/C1-type domain-containing protein</fullName>
    </recommendedName>
</protein>